<dbReference type="InterPro" id="IPR014166">
    <property type="entry name" value="Tol-Pal_acyl-CoA_thioesterase"/>
</dbReference>
<accession>A0AA41YTD3</accession>
<comment type="similarity">
    <text evidence="1">Belongs to the 4-hydroxybenzoyl-CoA thioesterase family.</text>
</comment>
<dbReference type="NCBIfam" id="TIGR00051">
    <property type="entry name" value="YbgC/FadM family acyl-CoA thioesterase"/>
    <property type="match status" value="1"/>
</dbReference>
<dbReference type="SUPFAM" id="SSF54637">
    <property type="entry name" value="Thioesterase/thiol ester dehydrase-isomerase"/>
    <property type="match status" value="1"/>
</dbReference>
<evidence type="ECO:0000256" key="1">
    <source>
        <dbReference type="ARBA" id="ARBA00005953"/>
    </source>
</evidence>
<name>A0AA41YTD3_9HYPH</name>
<feature type="domain" description="Thioesterase" evidence="3">
    <location>
        <begin position="21"/>
        <end position="105"/>
    </location>
</feature>
<dbReference type="NCBIfam" id="TIGR02799">
    <property type="entry name" value="thio_ybgC"/>
    <property type="match status" value="1"/>
</dbReference>
<gene>
    <name evidence="4" type="primary">ybgC</name>
    <name evidence="4" type="ORF">M8523_09390</name>
</gene>
<dbReference type="CDD" id="cd00586">
    <property type="entry name" value="4HBT"/>
    <property type="match status" value="1"/>
</dbReference>
<dbReference type="Proteomes" id="UP001165667">
    <property type="component" value="Unassembled WGS sequence"/>
</dbReference>
<reference evidence="4" key="1">
    <citation type="submission" date="2022-05" db="EMBL/GenBank/DDBJ databases">
        <authorList>
            <person name="Pankratov T."/>
        </authorList>
    </citation>
    <scope>NUCLEOTIDE SEQUENCE</scope>
    <source>
        <strain evidence="4">BP6-180914</strain>
    </source>
</reference>
<dbReference type="InterPro" id="IPR008272">
    <property type="entry name" value="HB-CoA_thioesterase_AS"/>
</dbReference>
<dbReference type="InterPro" id="IPR029069">
    <property type="entry name" value="HotDog_dom_sf"/>
</dbReference>
<dbReference type="PANTHER" id="PTHR31793">
    <property type="entry name" value="4-HYDROXYBENZOYL-COA THIOESTERASE FAMILY MEMBER"/>
    <property type="match status" value="1"/>
</dbReference>
<dbReference type="Pfam" id="PF03061">
    <property type="entry name" value="4HBT"/>
    <property type="match status" value="1"/>
</dbReference>
<dbReference type="FunFam" id="3.10.129.10:FF:000004">
    <property type="entry name" value="Tol-pal system-associated acyl-CoA thioesterase"/>
    <property type="match status" value="1"/>
</dbReference>
<dbReference type="EMBL" id="JAMOIM010000005">
    <property type="protein sequence ID" value="MCW6508234.1"/>
    <property type="molecule type" value="Genomic_DNA"/>
</dbReference>
<dbReference type="InterPro" id="IPR006683">
    <property type="entry name" value="Thioestr_dom"/>
</dbReference>
<dbReference type="InterPro" id="IPR006684">
    <property type="entry name" value="YbgC/YbaW"/>
</dbReference>
<sequence length="147" mass="16230">MTEAPHRLPVRIYYEDTDFSGVVYHANYLRFMERGRTEFLRTLGVDQAQLTDESGQPLAFVVRQMTVDFLRPARMDDQVIVETLLGAQAGASLVLDQRILRADEILITAAVKVALVGGGRARRFPPALAAKISARTASPSMAEIALK</sequence>
<keyword evidence="2" id="KW-0378">Hydrolase</keyword>
<evidence type="ECO:0000259" key="3">
    <source>
        <dbReference type="Pfam" id="PF03061"/>
    </source>
</evidence>
<organism evidence="4 5">
    <name type="scientific">Lichenifustis flavocetrariae</name>
    <dbReference type="NCBI Taxonomy" id="2949735"/>
    <lineage>
        <taxon>Bacteria</taxon>
        <taxon>Pseudomonadati</taxon>
        <taxon>Pseudomonadota</taxon>
        <taxon>Alphaproteobacteria</taxon>
        <taxon>Hyphomicrobiales</taxon>
        <taxon>Lichenihabitantaceae</taxon>
        <taxon>Lichenifustis</taxon>
    </lineage>
</organism>
<dbReference type="GO" id="GO:0047617">
    <property type="term" value="F:fatty acyl-CoA hydrolase activity"/>
    <property type="evidence" value="ECO:0007669"/>
    <property type="project" value="TreeGrafter"/>
</dbReference>
<comment type="caution">
    <text evidence="4">The sequence shown here is derived from an EMBL/GenBank/DDBJ whole genome shotgun (WGS) entry which is preliminary data.</text>
</comment>
<protein>
    <submittedName>
        <fullName evidence="4">Tol-pal system-associated acyl-CoA thioesterase</fullName>
    </submittedName>
</protein>
<dbReference type="Gene3D" id="3.10.129.10">
    <property type="entry name" value="Hotdog Thioesterase"/>
    <property type="match status" value="1"/>
</dbReference>
<dbReference type="AlphaFoldDB" id="A0AA41YTD3"/>
<dbReference type="PROSITE" id="PS01328">
    <property type="entry name" value="4HBCOA_THIOESTERASE"/>
    <property type="match status" value="1"/>
</dbReference>
<proteinExistence type="inferred from homology"/>
<evidence type="ECO:0000256" key="2">
    <source>
        <dbReference type="ARBA" id="ARBA00022801"/>
    </source>
</evidence>
<dbReference type="PIRSF" id="PIRSF003230">
    <property type="entry name" value="YbgC"/>
    <property type="match status" value="1"/>
</dbReference>
<dbReference type="InterPro" id="IPR050563">
    <property type="entry name" value="4-hydroxybenzoyl-CoA_TE"/>
</dbReference>
<evidence type="ECO:0000313" key="5">
    <source>
        <dbReference type="Proteomes" id="UP001165667"/>
    </source>
</evidence>
<keyword evidence="5" id="KW-1185">Reference proteome</keyword>
<dbReference type="PANTHER" id="PTHR31793:SF37">
    <property type="entry name" value="ACYL-COA THIOESTER HYDROLASE YBGC"/>
    <property type="match status" value="1"/>
</dbReference>
<dbReference type="RefSeq" id="WP_282584603.1">
    <property type="nucleotide sequence ID" value="NZ_JAMOIM010000005.1"/>
</dbReference>
<evidence type="ECO:0000313" key="4">
    <source>
        <dbReference type="EMBL" id="MCW6508234.1"/>
    </source>
</evidence>